<dbReference type="RefSeq" id="WP_033357391.1">
    <property type="nucleotide sequence ID" value="NZ_CP073767.1"/>
</dbReference>
<sequence>MQQVKGVRAVVQGDLPDEIMQRIAAAVRRAVLHELADVDLGPRLRQLPLQPPAAPSSEDVGVADFIPPLVPILGFWFLPGEGPLLPEVPDVPDLPDIDGPIVA</sequence>
<evidence type="ECO:0000313" key="1">
    <source>
        <dbReference type="EMBL" id="UWZ50516.1"/>
    </source>
</evidence>
<dbReference type="OrthoDB" id="4249422at2"/>
<reference evidence="1" key="1">
    <citation type="submission" date="2021-04" db="EMBL/GenBank/DDBJ databases">
        <title>Dactylosporangium aurantiacum NRRL B-8018 full assembly.</title>
        <authorList>
            <person name="Hartkoorn R.C."/>
            <person name="Beaudoing E."/>
            <person name="Hot D."/>
        </authorList>
    </citation>
    <scope>NUCLEOTIDE SEQUENCE</scope>
    <source>
        <strain evidence="1">NRRL B-8018</strain>
    </source>
</reference>
<dbReference type="KEGG" id="daur:Daura_27185"/>
<evidence type="ECO:0000313" key="2">
    <source>
        <dbReference type="Proteomes" id="UP001058003"/>
    </source>
</evidence>
<accession>A0A9Q9MFD0</accession>
<proteinExistence type="predicted"/>
<keyword evidence="2" id="KW-1185">Reference proteome</keyword>
<organism evidence="1 2">
    <name type="scientific">Dactylosporangium aurantiacum</name>
    <dbReference type="NCBI Taxonomy" id="35754"/>
    <lineage>
        <taxon>Bacteria</taxon>
        <taxon>Bacillati</taxon>
        <taxon>Actinomycetota</taxon>
        <taxon>Actinomycetes</taxon>
        <taxon>Micromonosporales</taxon>
        <taxon>Micromonosporaceae</taxon>
        <taxon>Dactylosporangium</taxon>
    </lineage>
</organism>
<dbReference type="AlphaFoldDB" id="A0A9Q9MFD0"/>
<dbReference type="EMBL" id="CP073767">
    <property type="protein sequence ID" value="UWZ50516.1"/>
    <property type="molecule type" value="Genomic_DNA"/>
</dbReference>
<gene>
    <name evidence="1" type="ORF">Daura_27185</name>
</gene>
<protein>
    <submittedName>
        <fullName evidence="1">Uncharacterized protein</fullName>
    </submittedName>
</protein>
<dbReference type="Proteomes" id="UP001058003">
    <property type="component" value="Chromosome"/>
</dbReference>
<name>A0A9Q9MFD0_9ACTN</name>